<keyword evidence="4" id="KW-0547">Nucleotide-binding</keyword>
<reference evidence="9 10" key="1">
    <citation type="journal article" date="2013" name="Int. J. Syst. Evol. Microbiol.">
        <title>Marinoscillum luteum sp. nov., isolated from marine sediment.</title>
        <authorList>
            <person name="Cha I.T."/>
            <person name="Park S.J."/>
            <person name="Kim S.J."/>
            <person name="Kim J.G."/>
            <person name="Jung M.Y."/>
            <person name="Shin K.S."/>
            <person name="Kwon K.K."/>
            <person name="Yang S.H."/>
            <person name="Seo Y.S."/>
            <person name="Rhee S.K."/>
        </authorList>
    </citation>
    <scope>NUCLEOTIDE SEQUENCE [LARGE SCALE GENOMIC DNA]</scope>
    <source>
        <strain evidence="9 10">KCTC 23939</strain>
    </source>
</reference>
<dbReference type="PIRSF" id="PIRSF001589">
    <property type="entry name" value="Asn_synthetase_glu-h"/>
    <property type="match status" value="1"/>
</dbReference>
<dbReference type="CDD" id="cd01991">
    <property type="entry name" value="Asn_synthase_B_C"/>
    <property type="match status" value="1"/>
</dbReference>
<dbReference type="Gene3D" id="3.60.20.10">
    <property type="entry name" value="Glutamine Phosphoribosylpyrophosphate, subunit 1, domain 1"/>
    <property type="match status" value="1"/>
</dbReference>
<dbReference type="NCBIfam" id="TIGR01536">
    <property type="entry name" value="asn_synth_AEB"/>
    <property type="match status" value="1"/>
</dbReference>
<protein>
    <recommendedName>
        <fullName evidence="3">asparagine synthase (glutamine-hydrolyzing)</fullName>
        <ecNumber evidence="3">6.3.5.4</ecNumber>
    </recommendedName>
</protein>
<accession>A0ABW7NBT8</accession>
<dbReference type="InterPro" id="IPR001962">
    <property type="entry name" value="Asn_synthase"/>
</dbReference>
<feature type="domain" description="Glutamine amidotransferase type-2" evidence="8">
    <location>
        <begin position="2"/>
        <end position="213"/>
    </location>
</feature>
<dbReference type="EMBL" id="JBIPKE010000019">
    <property type="protein sequence ID" value="MFH6985097.1"/>
    <property type="molecule type" value="Genomic_DNA"/>
</dbReference>
<evidence type="ECO:0000313" key="10">
    <source>
        <dbReference type="Proteomes" id="UP001610063"/>
    </source>
</evidence>
<dbReference type="CDD" id="cd00712">
    <property type="entry name" value="AsnB"/>
    <property type="match status" value="1"/>
</dbReference>
<dbReference type="InterPro" id="IPR014729">
    <property type="entry name" value="Rossmann-like_a/b/a_fold"/>
</dbReference>
<keyword evidence="10" id="KW-1185">Reference proteome</keyword>
<comment type="similarity">
    <text evidence="2">Belongs to the asparagine synthetase family.</text>
</comment>
<dbReference type="EC" id="6.3.5.4" evidence="3"/>
<organism evidence="9 10">
    <name type="scientific">Marinoscillum luteum</name>
    <dbReference type="NCBI Taxonomy" id="861051"/>
    <lineage>
        <taxon>Bacteria</taxon>
        <taxon>Pseudomonadati</taxon>
        <taxon>Bacteroidota</taxon>
        <taxon>Cytophagia</taxon>
        <taxon>Cytophagales</taxon>
        <taxon>Reichenbachiellaceae</taxon>
        <taxon>Marinoscillum</taxon>
    </lineage>
</organism>
<sequence>MCGITGIFAFNSVGRINLVHLEAATRRLEKRGPDVHNTWFDEVAGLGHRRLSIIDTSAAGNQPMKDVSGRYHIVFNGEIYNYKHLRTELQNEGCVFHSDSDTEVLLQAYIRWGQEVLPRLNGFFAFAIYDQEEESLFLARDRFGIKPLVYHVDGDRLLFASELKALMAYGLDKQINREALHLFFQLTYIPAPLSILEGVKKLLPGHYMMIQHGAVEIKKFYEFPYREAPPIRGLAEAKQQLITTLRKAVTDRLVADVPLGAFLSGGIDSSVIVALASEEVKDLKTYSIGFKDNKYFDETHYAQLVADKFQTDHHVFSLTNDDLLAEVQNVVDYIDEPFGDSSALPVFILSKETRKHVTVALSGDGADEIFSGYNKHSAWLMSQQTSARNSLIASLGGLWEKLPKSRNHKVTDTIRQLHRFASAQKMTLRERYWFLASFTNDLQIGRLLKSDYQTDHMSFKNNLLQLMRVGELNEVLALDSQLVLQGDMLPKVDMMSMANGLEVRVPFLDPAVVEMAFSMHTDLKATSAGRKIVLREAFREVLPEELYQRPKHGFEVPLLDWFKGALKGELEKKVFNREKVEAQAIFDWNEIARIKKKLYSFDPGDTHILVWCLFVFQNWYHRYFND</sequence>
<evidence type="ECO:0000256" key="5">
    <source>
        <dbReference type="ARBA" id="ARBA00022840"/>
    </source>
</evidence>
<keyword evidence="9" id="KW-0436">Ligase</keyword>
<dbReference type="GO" id="GO:0004066">
    <property type="term" value="F:asparagine synthase (glutamine-hydrolyzing) activity"/>
    <property type="evidence" value="ECO:0007669"/>
    <property type="project" value="UniProtKB-EC"/>
</dbReference>
<dbReference type="Proteomes" id="UP001610063">
    <property type="component" value="Unassembled WGS sequence"/>
</dbReference>
<evidence type="ECO:0000256" key="7">
    <source>
        <dbReference type="ARBA" id="ARBA00048741"/>
    </source>
</evidence>
<proteinExistence type="inferred from homology"/>
<dbReference type="RefSeq" id="WP_395418560.1">
    <property type="nucleotide sequence ID" value="NZ_JBIPKE010000019.1"/>
</dbReference>
<dbReference type="Pfam" id="PF00733">
    <property type="entry name" value="Asn_synthase"/>
    <property type="match status" value="1"/>
</dbReference>
<dbReference type="InterPro" id="IPR033738">
    <property type="entry name" value="AsnB_N"/>
</dbReference>
<dbReference type="PANTHER" id="PTHR43284">
    <property type="entry name" value="ASPARAGINE SYNTHETASE (GLUTAMINE-HYDROLYZING)"/>
    <property type="match status" value="1"/>
</dbReference>
<name>A0ABW7NBT8_9BACT</name>
<evidence type="ECO:0000313" key="9">
    <source>
        <dbReference type="EMBL" id="MFH6985097.1"/>
    </source>
</evidence>
<dbReference type="PROSITE" id="PS51278">
    <property type="entry name" value="GATASE_TYPE_2"/>
    <property type="match status" value="1"/>
</dbReference>
<keyword evidence="5" id="KW-0067">ATP-binding</keyword>
<evidence type="ECO:0000256" key="1">
    <source>
        <dbReference type="ARBA" id="ARBA00005187"/>
    </source>
</evidence>
<evidence type="ECO:0000256" key="6">
    <source>
        <dbReference type="ARBA" id="ARBA00022962"/>
    </source>
</evidence>
<dbReference type="SUPFAM" id="SSF52402">
    <property type="entry name" value="Adenine nucleotide alpha hydrolases-like"/>
    <property type="match status" value="1"/>
</dbReference>
<dbReference type="InterPro" id="IPR006426">
    <property type="entry name" value="Asn_synth_AEB"/>
</dbReference>
<evidence type="ECO:0000256" key="2">
    <source>
        <dbReference type="ARBA" id="ARBA00005752"/>
    </source>
</evidence>
<evidence type="ECO:0000256" key="4">
    <source>
        <dbReference type="ARBA" id="ARBA00022741"/>
    </source>
</evidence>
<comment type="caution">
    <text evidence="9">The sequence shown here is derived from an EMBL/GenBank/DDBJ whole genome shotgun (WGS) entry which is preliminary data.</text>
</comment>
<comment type="pathway">
    <text evidence="1">Amino-acid biosynthesis; L-asparagine biosynthesis; L-asparagine from L-aspartate (L-Gln route): step 1/1.</text>
</comment>
<gene>
    <name evidence="9" type="primary">asnB</name>
    <name evidence="9" type="ORF">ACHKAR_16705</name>
</gene>
<dbReference type="PANTHER" id="PTHR43284:SF1">
    <property type="entry name" value="ASPARAGINE SYNTHETASE"/>
    <property type="match status" value="1"/>
</dbReference>
<dbReference type="InterPro" id="IPR051786">
    <property type="entry name" value="ASN_synthetase/amidase"/>
</dbReference>
<dbReference type="InterPro" id="IPR029055">
    <property type="entry name" value="Ntn_hydrolases_N"/>
</dbReference>
<evidence type="ECO:0000256" key="3">
    <source>
        <dbReference type="ARBA" id="ARBA00012737"/>
    </source>
</evidence>
<dbReference type="Pfam" id="PF13537">
    <property type="entry name" value="GATase_7"/>
    <property type="match status" value="1"/>
</dbReference>
<evidence type="ECO:0000259" key="8">
    <source>
        <dbReference type="PROSITE" id="PS51278"/>
    </source>
</evidence>
<dbReference type="Gene3D" id="3.40.50.620">
    <property type="entry name" value="HUPs"/>
    <property type="match status" value="1"/>
</dbReference>
<dbReference type="InterPro" id="IPR017932">
    <property type="entry name" value="GATase_2_dom"/>
</dbReference>
<comment type="catalytic activity">
    <reaction evidence="7">
        <text>L-aspartate + L-glutamine + ATP + H2O = L-asparagine + L-glutamate + AMP + diphosphate + H(+)</text>
        <dbReference type="Rhea" id="RHEA:12228"/>
        <dbReference type="ChEBI" id="CHEBI:15377"/>
        <dbReference type="ChEBI" id="CHEBI:15378"/>
        <dbReference type="ChEBI" id="CHEBI:29985"/>
        <dbReference type="ChEBI" id="CHEBI:29991"/>
        <dbReference type="ChEBI" id="CHEBI:30616"/>
        <dbReference type="ChEBI" id="CHEBI:33019"/>
        <dbReference type="ChEBI" id="CHEBI:58048"/>
        <dbReference type="ChEBI" id="CHEBI:58359"/>
        <dbReference type="ChEBI" id="CHEBI:456215"/>
        <dbReference type="EC" id="6.3.5.4"/>
    </reaction>
</comment>
<keyword evidence="6" id="KW-0315">Glutamine amidotransferase</keyword>
<dbReference type="SUPFAM" id="SSF56235">
    <property type="entry name" value="N-terminal nucleophile aminohydrolases (Ntn hydrolases)"/>
    <property type="match status" value="1"/>
</dbReference>